<comment type="caution">
    <text evidence="1">The sequence shown here is derived from an EMBL/GenBank/DDBJ whole genome shotgun (WGS) entry which is preliminary data.</text>
</comment>
<dbReference type="AlphaFoldDB" id="A0A271IZK7"/>
<evidence type="ECO:0000313" key="2">
    <source>
        <dbReference type="Proteomes" id="UP000216339"/>
    </source>
</evidence>
<dbReference type="OrthoDB" id="9786534at2"/>
<dbReference type="InterPro" id="IPR054213">
    <property type="entry name" value="DUF6920"/>
</dbReference>
<dbReference type="EMBL" id="MQWD01000001">
    <property type="protein sequence ID" value="PAP75929.1"/>
    <property type="molecule type" value="Genomic_DNA"/>
</dbReference>
<gene>
    <name evidence="1" type="ORF">BSZ37_05480</name>
</gene>
<dbReference type="Proteomes" id="UP000216339">
    <property type="component" value="Unassembled WGS sequence"/>
</dbReference>
<name>A0A271IZK7_9BACT</name>
<reference evidence="1 2" key="1">
    <citation type="submission" date="2016-11" db="EMBL/GenBank/DDBJ databases">
        <title>Study of marine rhodopsin-containing bacteria.</title>
        <authorList>
            <person name="Yoshizawa S."/>
            <person name="Kumagai Y."/>
            <person name="Kogure K."/>
        </authorList>
    </citation>
    <scope>NUCLEOTIDE SEQUENCE [LARGE SCALE GENOMIC DNA]</scope>
    <source>
        <strain evidence="1 2">SAORIC-28</strain>
    </source>
</reference>
<dbReference type="Pfam" id="PF21900">
    <property type="entry name" value="DUF6920"/>
    <property type="match status" value="1"/>
</dbReference>
<organism evidence="1 2">
    <name type="scientific">Rubrivirga marina</name>
    <dbReference type="NCBI Taxonomy" id="1196024"/>
    <lineage>
        <taxon>Bacteria</taxon>
        <taxon>Pseudomonadati</taxon>
        <taxon>Rhodothermota</taxon>
        <taxon>Rhodothermia</taxon>
        <taxon>Rhodothermales</taxon>
        <taxon>Rubricoccaceae</taxon>
        <taxon>Rubrivirga</taxon>
    </lineage>
</organism>
<keyword evidence="2" id="KW-1185">Reference proteome</keyword>
<evidence type="ECO:0000313" key="1">
    <source>
        <dbReference type="EMBL" id="PAP75929.1"/>
    </source>
</evidence>
<protein>
    <submittedName>
        <fullName evidence="1">Uncharacterized protein</fullName>
    </submittedName>
</protein>
<accession>A0A271IZK7</accession>
<proteinExistence type="predicted"/>
<sequence>MWPWLLSLLALAAMAIYAVGLTYGAERWKAHTRELRSQLDSARTPPRQQRVDFRDLEGLPSPVQRYFRTVLRDGQPVVRGVAMRHEGRFNMSESGARWKPFTSEQWVAPHRPGFVWNGRVAVLPGVPARVHDAYVGGEGILHATLLGLVSVADERGDGALAAGELMRYLAEATWYPTALLPSQGVTWAAVDDRSASGTLTDGGTSVTLLFTFDERDLIDTVRAEARGRMVGGEIVPTRWLGRYWNYEERGGMRVPLDGEVAWLPPEGEQTYWRGHITGIDYEFAP</sequence>